<accession>A0A6I2MEZ6</accession>
<feature type="transmembrane region" description="Helical" evidence="1">
    <location>
        <begin position="27"/>
        <end position="45"/>
    </location>
</feature>
<gene>
    <name evidence="2" type="ORF">GJU41_23315</name>
</gene>
<evidence type="ECO:0000313" key="3">
    <source>
        <dbReference type="Proteomes" id="UP000441585"/>
    </source>
</evidence>
<keyword evidence="1" id="KW-1133">Transmembrane helix</keyword>
<keyword evidence="1" id="KW-0472">Membrane</keyword>
<name>A0A6I2MEZ6_9BACI</name>
<comment type="caution">
    <text evidence="2">The sequence shown here is derived from an EMBL/GenBank/DDBJ whole genome shotgun (WGS) entry which is preliminary data.</text>
</comment>
<dbReference type="AlphaFoldDB" id="A0A6I2MEZ6"/>
<evidence type="ECO:0000256" key="1">
    <source>
        <dbReference type="SAM" id="Phobius"/>
    </source>
</evidence>
<proteinExistence type="predicted"/>
<sequence length="111" mass="12625">MGYKVKRGSTPTDSSIKEMFLSFIRRLVAVVIIMAVMAAIGYFLYQFAYDAFPAFAIAADDVAQFVRAFYDEHGVWATIGMVGFICLAVWAFGEEAKRKDRRRQAMDEMMK</sequence>
<keyword evidence="1" id="KW-0812">Transmembrane</keyword>
<organism evidence="2 3">
    <name type="scientific">Metabacillus idriensis</name>
    <dbReference type="NCBI Taxonomy" id="324768"/>
    <lineage>
        <taxon>Bacteria</taxon>
        <taxon>Bacillati</taxon>
        <taxon>Bacillota</taxon>
        <taxon>Bacilli</taxon>
        <taxon>Bacillales</taxon>
        <taxon>Bacillaceae</taxon>
        <taxon>Metabacillus</taxon>
    </lineage>
</organism>
<keyword evidence="3" id="KW-1185">Reference proteome</keyword>
<dbReference type="EMBL" id="WKKF01000018">
    <property type="protein sequence ID" value="MRX56875.1"/>
    <property type="molecule type" value="Genomic_DNA"/>
</dbReference>
<protein>
    <submittedName>
        <fullName evidence="2">Uncharacterized protein</fullName>
    </submittedName>
</protein>
<dbReference type="Proteomes" id="UP000441585">
    <property type="component" value="Unassembled WGS sequence"/>
</dbReference>
<reference evidence="2 3" key="1">
    <citation type="submission" date="2019-11" db="EMBL/GenBank/DDBJ databases">
        <title>Bacillus idriensis genome.</title>
        <authorList>
            <person name="Konopka E.N."/>
            <person name="Newman J.D."/>
        </authorList>
    </citation>
    <scope>NUCLEOTIDE SEQUENCE [LARGE SCALE GENOMIC DNA]</scope>
    <source>
        <strain evidence="2 3">DSM 19097</strain>
    </source>
</reference>
<feature type="transmembrane region" description="Helical" evidence="1">
    <location>
        <begin position="74"/>
        <end position="93"/>
    </location>
</feature>
<evidence type="ECO:0000313" key="2">
    <source>
        <dbReference type="EMBL" id="MRX56875.1"/>
    </source>
</evidence>